<feature type="compositionally biased region" description="Acidic residues" evidence="4">
    <location>
        <begin position="372"/>
        <end position="384"/>
    </location>
</feature>
<dbReference type="OrthoDB" id="442970at2759"/>
<dbReference type="AlphaFoldDB" id="A0A1E5W1S9"/>
<dbReference type="PANTHER" id="PTHR45625">
    <property type="entry name" value="PEPTIDYL-PROLYL CIS-TRANS ISOMERASE-RELATED"/>
    <property type="match status" value="1"/>
</dbReference>
<dbReference type="FunFam" id="2.40.100.10:FF:000007">
    <property type="entry name" value="Peptidyl-prolyl cis-trans isomerase CWC27 homolog"/>
    <property type="match status" value="1"/>
</dbReference>
<comment type="subcellular location">
    <subcellularLocation>
        <location evidence="1">Nucleus</location>
    </subcellularLocation>
</comment>
<feature type="region of interest" description="Disordered" evidence="4">
    <location>
        <begin position="360"/>
        <end position="498"/>
    </location>
</feature>
<evidence type="ECO:0000256" key="4">
    <source>
        <dbReference type="SAM" id="MobiDB-lite"/>
    </source>
</evidence>
<keyword evidence="7" id="KW-1185">Reference proteome</keyword>
<dbReference type="SUPFAM" id="SSF50891">
    <property type="entry name" value="Cyclophilin-like"/>
    <property type="match status" value="1"/>
</dbReference>
<keyword evidence="2" id="KW-0143">Chaperone</keyword>
<dbReference type="STRING" id="888268.A0A1E5W1S9"/>
<feature type="compositionally biased region" description="Basic and acidic residues" evidence="4">
    <location>
        <begin position="360"/>
        <end position="371"/>
    </location>
</feature>
<comment type="caution">
    <text evidence="6">The sequence shown here is derived from an EMBL/GenBank/DDBJ whole genome shotgun (WGS) entry which is preliminary data.</text>
</comment>
<evidence type="ECO:0000259" key="5">
    <source>
        <dbReference type="PROSITE" id="PS50072"/>
    </source>
</evidence>
<evidence type="ECO:0000256" key="3">
    <source>
        <dbReference type="ARBA" id="ARBA00023242"/>
    </source>
</evidence>
<dbReference type="GO" id="GO:0003755">
    <property type="term" value="F:peptidyl-prolyl cis-trans isomerase activity"/>
    <property type="evidence" value="ECO:0007669"/>
    <property type="project" value="InterPro"/>
</dbReference>
<accession>A0A1E5W1S9</accession>
<reference evidence="6 7" key="1">
    <citation type="submission" date="2016-09" db="EMBL/GenBank/DDBJ databases">
        <title>The draft genome of Dichanthelium oligosanthes: A C3 panicoid grass species.</title>
        <authorList>
            <person name="Studer A.J."/>
            <person name="Schnable J.C."/>
            <person name="Brutnell T.P."/>
        </authorList>
    </citation>
    <scope>NUCLEOTIDE SEQUENCE [LARGE SCALE GENOMIC DNA]</scope>
    <source>
        <strain evidence="7">cv. Kellogg 1175</strain>
        <tissue evidence="6">Leaf</tissue>
    </source>
</reference>
<evidence type="ECO:0000256" key="2">
    <source>
        <dbReference type="ARBA" id="ARBA00023186"/>
    </source>
</evidence>
<organism evidence="6 7">
    <name type="scientific">Dichanthelium oligosanthes</name>
    <dbReference type="NCBI Taxonomy" id="888268"/>
    <lineage>
        <taxon>Eukaryota</taxon>
        <taxon>Viridiplantae</taxon>
        <taxon>Streptophyta</taxon>
        <taxon>Embryophyta</taxon>
        <taxon>Tracheophyta</taxon>
        <taxon>Spermatophyta</taxon>
        <taxon>Magnoliopsida</taxon>
        <taxon>Liliopsida</taxon>
        <taxon>Poales</taxon>
        <taxon>Poaceae</taxon>
        <taxon>PACMAD clade</taxon>
        <taxon>Panicoideae</taxon>
        <taxon>Panicodae</taxon>
        <taxon>Paniceae</taxon>
        <taxon>Dichantheliinae</taxon>
        <taxon>Dichanthelium</taxon>
    </lineage>
</organism>
<dbReference type="InterPro" id="IPR029000">
    <property type="entry name" value="Cyclophilin-like_dom_sf"/>
</dbReference>
<feature type="compositionally biased region" description="Basic and acidic residues" evidence="4">
    <location>
        <begin position="516"/>
        <end position="532"/>
    </location>
</feature>
<dbReference type="PANTHER" id="PTHR45625:SF6">
    <property type="entry name" value="SPLICEOSOME-ASSOCIATED PROTEIN CWC27 HOMOLOG"/>
    <property type="match status" value="1"/>
</dbReference>
<dbReference type="InterPro" id="IPR002130">
    <property type="entry name" value="Cyclophilin-type_PPIase_dom"/>
</dbReference>
<protein>
    <submittedName>
        <fullName evidence="6">Peptidyl-prolyl cis-trans isomerase CYP57</fullName>
    </submittedName>
</protein>
<sequence>MSSVYVLEPPTKGKVVIQTTAGPLDIELWPKEAPKAARNFVQLCLEGYYDGTLFHRVIKNFLVQGGDPTGSGTGGESIYGAPFADEFHSRLRFNHRGLVACANAGTPHSNGSQFFITLDRCDWLDKKNTIFGKVTGDSIFNLLALADGEIDKDDRPVYPQKILSVEVLWDPFEDIVPRQLKKAETVAKADAEVKPKKKAVKQLNVLSFGDEVEEEENEAASSVQAKIKSIHDVLDDPRFLKGEPEDVQLVSFITCDEKKNVWHHINQTFVSEHIMLKTTGQYPIQLATMLSRMCGVGLGCDLYLLLFPLVLHLLLPASVTFYALPNLNSIVLVPTLQSKEQEEKKKDTVLSVRDALISKKVDSREPEHAPESDDYPEDENEEDFDNRMRSQILRKRRELGDDRPRETSKADKPHRKDKELPDHRSNNEHRRGNDDDDDQEHELQKSKKLSLKKKGIGSEASAERMSKADANLQLLNPVEQERHLQKQKKRRLQGREDETLAKLQKFKASFLSKNPATDHVKEKNPATDKVEKEAEEDYTGWHTNRLFFLPDSSKDGMARKDDPDDYLVVDPLLEKGKEKFNKAQAKLKRREREWAGRSLT</sequence>
<dbReference type="Proteomes" id="UP000095767">
    <property type="component" value="Unassembled WGS sequence"/>
</dbReference>
<dbReference type="CDD" id="cd01925">
    <property type="entry name" value="cyclophilin_CeCYP16-like"/>
    <property type="match status" value="1"/>
</dbReference>
<feature type="compositionally biased region" description="Basic residues" evidence="4">
    <location>
        <begin position="446"/>
        <end position="455"/>
    </location>
</feature>
<dbReference type="Gene3D" id="2.40.100.10">
    <property type="entry name" value="Cyclophilin-like"/>
    <property type="match status" value="1"/>
</dbReference>
<feature type="region of interest" description="Disordered" evidence="4">
    <location>
        <begin position="513"/>
        <end position="535"/>
    </location>
</feature>
<dbReference type="PRINTS" id="PR00153">
    <property type="entry name" value="CSAPPISMRASE"/>
</dbReference>
<dbReference type="GO" id="GO:0071013">
    <property type="term" value="C:catalytic step 2 spliceosome"/>
    <property type="evidence" value="ECO:0007669"/>
    <property type="project" value="TreeGrafter"/>
</dbReference>
<dbReference type="InterPro" id="IPR020892">
    <property type="entry name" value="Cyclophilin-type_PPIase_CS"/>
</dbReference>
<dbReference type="EMBL" id="LWDX02023814">
    <property type="protein sequence ID" value="OEL31291.1"/>
    <property type="molecule type" value="Genomic_DNA"/>
</dbReference>
<keyword evidence="6" id="KW-0413">Isomerase</keyword>
<dbReference type="PROSITE" id="PS50072">
    <property type="entry name" value="CSA_PPIASE_2"/>
    <property type="match status" value="1"/>
</dbReference>
<evidence type="ECO:0000313" key="6">
    <source>
        <dbReference type="EMBL" id="OEL31291.1"/>
    </source>
</evidence>
<proteinExistence type="predicted"/>
<keyword evidence="3" id="KW-0539">Nucleus</keyword>
<dbReference type="GO" id="GO:0006457">
    <property type="term" value="P:protein folding"/>
    <property type="evidence" value="ECO:0007669"/>
    <property type="project" value="InterPro"/>
</dbReference>
<feature type="compositionally biased region" description="Basic and acidic residues" evidence="4">
    <location>
        <begin position="398"/>
        <end position="433"/>
    </location>
</feature>
<dbReference type="Pfam" id="PF00160">
    <property type="entry name" value="Pro_isomerase"/>
    <property type="match status" value="1"/>
</dbReference>
<dbReference type="InterPro" id="IPR044666">
    <property type="entry name" value="Cyclophilin_A-like"/>
</dbReference>
<gene>
    <name evidence="6" type="ORF">BAE44_0007691</name>
</gene>
<name>A0A1E5W1S9_9POAL</name>
<evidence type="ECO:0000313" key="7">
    <source>
        <dbReference type="Proteomes" id="UP000095767"/>
    </source>
</evidence>
<feature type="domain" description="PPIase cyclophilin-type" evidence="5">
    <location>
        <begin position="18"/>
        <end position="167"/>
    </location>
</feature>
<evidence type="ECO:0000256" key="1">
    <source>
        <dbReference type="ARBA" id="ARBA00004123"/>
    </source>
</evidence>
<dbReference type="PROSITE" id="PS00170">
    <property type="entry name" value="CSA_PPIASE_1"/>
    <property type="match status" value="1"/>
</dbReference>